<dbReference type="Gene3D" id="1.10.45.10">
    <property type="entry name" value="Vanillyl-alcohol Oxidase, Chain A, domain 4"/>
    <property type="match status" value="1"/>
</dbReference>
<name>A0A2J6QRP3_HYAVF</name>
<keyword evidence="3" id="KW-0560">Oxidoreductase</keyword>
<evidence type="ECO:0000256" key="3">
    <source>
        <dbReference type="ARBA" id="ARBA00023002"/>
    </source>
</evidence>
<dbReference type="GO" id="GO:0071949">
    <property type="term" value="F:FAD binding"/>
    <property type="evidence" value="ECO:0007669"/>
    <property type="project" value="InterPro"/>
</dbReference>
<feature type="domain" description="FAD-binding PCMH-type" evidence="5">
    <location>
        <begin position="82"/>
        <end position="272"/>
    </location>
</feature>
<evidence type="ECO:0000313" key="6">
    <source>
        <dbReference type="EMBL" id="PMD28936.1"/>
    </source>
</evidence>
<protein>
    <recommendedName>
        <fullName evidence="2">D-arabinono-1,4-lactone oxidase</fullName>
        <ecNumber evidence="2">1.1.3.37</ecNumber>
    </recommendedName>
    <alternativeName>
        <fullName evidence="4">L-galactono-gamma-lactone oxidase</fullName>
    </alternativeName>
</protein>
<evidence type="ECO:0000256" key="2">
    <source>
        <dbReference type="ARBA" id="ARBA00013136"/>
    </source>
</evidence>
<dbReference type="UniPathway" id="UPA00771">
    <property type="reaction ID" value="UER00766"/>
</dbReference>
<dbReference type="PANTHER" id="PTHR43762">
    <property type="entry name" value="L-GULONOLACTONE OXIDASE"/>
    <property type="match status" value="1"/>
</dbReference>
<dbReference type="GO" id="GO:0016020">
    <property type="term" value="C:membrane"/>
    <property type="evidence" value="ECO:0007669"/>
    <property type="project" value="InterPro"/>
</dbReference>
<dbReference type="SUPFAM" id="SSF56176">
    <property type="entry name" value="FAD-binding/transporter-associated domain-like"/>
    <property type="match status" value="1"/>
</dbReference>
<dbReference type="Pfam" id="PF01565">
    <property type="entry name" value="FAD_binding_4"/>
    <property type="match status" value="1"/>
</dbReference>
<dbReference type="EMBL" id="KZ613980">
    <property type="protein sequence ID" value="PMD28936.1"/>
    <property type="molecule type" value="Genomic_DNA"/>
</dbReference>
<dbReference type="InterPro" id="IPR010031">
    <property type="entry name" value="FAD_lactone_oxidase-like"/>
</dbReference>
<reference evidence="6 7" key="1">
    <citation type="submission" date="2016-04" db="EMBL/GenBank/DDBJ databases">
        <title>A degradative enzymes factory behind the ericoid mycorrhizal symbiosis.</title>
        <authorList>
            <consortium name="DOE Joint Genome Institute"/>
            <person name="Martino E."/>
            <person name="Morin E."/>
            <person name="Grelet G."/>
            <person name="Kuo A."/>
            <person name="Kohler A."/>
            <person name="Daghino S."/>
            <person name="Barry K."/>
            <person name="Choi C."/>
            <person name="Cichocki N."/>
            <person name="Clum A."/>
            <person name="Copeland A."/>
            <person name="Hainaut M."/>
            <person name="Haridas S."/>
            <person name="Labutti K."/>
            <person name="Lindquist E."/>
            <person name="Lipzen A."/>
            <person name="Khouja H.-R."/>
            <person name="Murat C."/>
            <person name="Ohm R."/>
            <person name="Olson A."/>
            <person name="Spatafora J."/>
            <person name="Veneault-Fourrey C."/>
            <person name="Henrissat B."/>
            <person name="Grigoriev I."/>
            <person name="Martin F."/>
            <person name="Perotto S."/>
        </authorList>
    </citation>
    <scope>NUCLEOTIDE SEQUENCE [LARGE SCALE GENOMIC DNA]</scope>
    <source>
        <strain evidence="6 7">F</strain>
    </source>
</reference>
<dbReference type="InterPro" id="IPR006094">
    <property type="entry name" value="Oxid_FAD_bind_N"/>
</dbReference>
<organism evidence="6 7">
    <name type="scientific">Hyaloscypha variabilis (strain UAMH 11265 / GT02V1 / F)</name>
    <name type="common">Meliniomyces variabilis</name>
    <dbReference type="NCBI Taxonomy" id="1149755"/>
    <lineage>
        <taxon>Eukaryota</taxon>
        <taxon>Fungi</taxon>
        <taxon>Dikarya</taxon>
        <taxon>Ascomycota</taxon>
        <taxon>Pezizomycotina</taxon>
        <taxon>Leotiomycetes</taxon>
        <taxon>Helotiales</taxon>
        <taxon>Hyaloscyphaceae</taxon>
        <taxon>Hyaloscypha</taxon>
        <taxon>Hyaloscypha variabilis</taxon>
    </lineage>
</organism>
<dbReference type="InterPro" id="IPR007173">
    <property type="entry name" value="ALO_C"/>
</dbReference>
<dbReference type="InterPro" id="IPR036318">
    <property type="entry name" value="FAD-bd_PCMH-like_sf"/>
</dbReference>
<dbReference type="Proteomes" id="UP000235786">
    <property type="component" value="Unassembled WGS sequence"/>
</dbReference>
<dbReference type="GO" id="GO:0003885">
    <property type="term" value="F:D-arabinono-1,4-lactone oxidase activity"/>
    <property type="evidence" value="ECO:0007669"/>
    <property type="project" value="UniProtKB-EC"/>
</dbReference>
<gene>
    <name evidence="6" type="ORF">L207DRAFT_550095</name>
</gene>
<dbReference type="InterPro" id="IPR016169">
    <property type="entry name" value="FAD-bd_PCMH_sub2"/>
</dbReference>
<evidence type="ECO:0000259" key="5">
    <source>
        <dbReference type="PROSITE" id="PS51387"/>
    </source>
</evidence>
<dbReference type="Gene3D" id="3.30.465.10">
    <property type="match status" value="1"/>
</dbReference>
<comment type="pathway">
    <text evidence="1">Cofactor biosynthesis; D-erythroascorbate biosynthesis; dehydro-D-arabinono-1,4-lactone from D-arabinose: step 2/2.</text>
</comment>
<dbReference type="OrthoDB" id="371463at2759"/>
<keyword evidence="7" id="KW-1185">Reference proteome</keyword>
<dbReference type="PANTHER" id="PTHR43762:SF1">
    <property type="entry name" value="D-ARABINONO-1,4-LACTONE OXIDASE"/>
    <property type="match status" value="1"/>
</dbReference>
<dbReference type="Gene3D" id="3.30.70.2520">
    <property type="match status" value="1"/>
</dbReference>
<dbReference type="AlphaFoldDB" id="A0A2J6QRP3"/>
<dbReference type="InterPro" id="IPR016171">
    <property type="entry name" value="Vanillyl_alc_oxidase_C-sub2"/>
</dbReference>
<dbReference type="InterPro" id="IPR016166">
    <property type="entry name" value="FAD-bd_PCMH"/>
</dbReference>
<dbReference type="PROSITE" id="PS51387">
    <property type="entry name" value="FAD_PCMH"/>
    <property type="match status" value="1"/>
</dbReference>
<evidence type="ECO:0000256" key="1">
    <source>
        <dbReference type="ARBA" id="ARBA00005083"/>
    </source>
</evidence>
<sequence length="558" mass="61987">MAETVPPLTQVEQLSALLQKVALTAESANQKVNWESILKLLGTDEHSPGDVLNGVGEDTLKELLEFLDIWISGRNTMIPTKWEADYTDLVYCSTVEEVQAKVKECLSNGSILRIAGAQHSTPEAVFAPEGEKAIRVKLEGDLRAIEWLGKDPVNDTITLRVGAGCNLGIDPSDPNSNASNSLTRQLDARGYALPILGGMSHQTIGGYMSTSTAGGSIDFGCADSILAIELVDGQGQVRKLDKVANPDEFNAAVVSMGLFGVFTHITITAGKKYLVKGKEETVLRPNSIITSGTAFLDAVHQNHYVHNVWFAAEFVNSVLQWTGNQVAEDPGNPVVPYVHPLESRNMNYAAATTFLATAWLTYDNAPQLAALIFNIIQPVGSVQNFCDHWYRALPNDDLALIDVVIRVQFTEIWIDLEDAQKVFDTLTTLFKNDLFAAGNFGVEIYPGKKSPFWMSMSYGRDVIRIDPYWWEYNVIGDLDEYFEKFWKVLLPFESARLHWGKHWPAVGKTYGSRKAIGPGFVEESYPKFGEWKALRAQFDPKNVFVTKYWNDLLGFEAE</sequence>
<evidence type="ECO:0000256" key="4">
    <source>
        <dbReference type="ARBA" id="ARBA00033418"/>
    </source>
</evidence>
<accession>A0A2J6QRP3</accession>
<dbReference type="Pfam" id="PF04030">
    <property type="entry name" value="ALO"/>
    <property type="match status" value="1"/>
</dbReference>
<dbReference type="EC" id="1.1.3.37" evidence="2"/>
<proteinExistence type="predicted"/>
<dbReference type="STRING" id="1149755.A0A2J6QRP3"/>
<evidence type="ECO:0000313" key="7">
    <source>
        <dbReference type="Proteomes" id="UP000235786"/>
    </source>
</evidence>